<dbReference type="OrthoDB" id="6287725at2759"/>
<feature type="region of interest" description="Disordered" evidence="1">
    <location>
        <begin position="222"/>
        <end position="267"/>
    </location>
</feature>
<feature type="compositionally biased region" description="Low complexity" evidence="1">
    <location>
        <begin position="2960"/>
        <end position="2971"/>
    </location>
</feature>
<evidence type="ECO:0000313" key="6">
    <source>
        <dbReference type="Proteomes" id="UP000504634"/>
    </source>
</evidence>
<dbReference type="SUPFAM" id="SSF48371">
    <property type="entry name" value="ARM repeat"/>
    <property type="match status" value="2"/>
</dbReference>
<feature type="domain" description="Cell morphogenesis protein C-terminal" evidence="3">
    <location>
        <begin position="2596"/>
        <end position="2848"/>
    </location>
</feature>
<dbReference type="InterPro" id="IPR025481">
    <property type="entry name" value="Cell_Morphogen_C"/>
</dbReference>
<feature type="domain" description="Protein furry C-terminal" evidence="5">
    <location>
        <begin position="3059"/>
        <end position="3222"/>
    </location>
</feature>
<evidence type="ECO:0000313" key="7">
    <source>
        <dbReference type="RefSeq" id="XP_030386033.1"/>
    </source>
</evidence>
<feature type="compositionally biased region" description="Low complexity" evidence="1">
    <location>
        <begin position="223"/>
        <end position="242"/>
    </location>
</feature>
<feature type="region of interest" description="Disordered" evidence="1">
    <location>
        <begin position="2258"/>
        <end position="2295"/>
    </location>
</feature>
<evidence type="ECO:0000259" key="2">
    <source>
        <dbReference type="Pfam" id="PF14222"/>
    </source>
</evidence>
<feature type="domain" description="Cell morphogenesis central region" evidence="4">
    <location>
        <begin position="2120"/>
        <end position="2182"/>
    </location>
</feature>
<name>A0A6J2UF47_DROLE</name>
<proteinExistence type="predicted"/>
<dbReference type="InterPro" id="IPR011989">
    <property type="entry name" value="ARM-like"/>
</dbReference>
<feature type="region of interest" description="Disordered" evidence="1">
    <location>
        <begin position="1396"/>
        <end position="1419"/>
    </location>
</feature>
<feature type="compositionally biased region" description="Acidic residues" evidence="1">
    <location>
        <begin position="3184"/>
        <end position="3196"/>
    </location>
</feature>
<dbReference type="SUPFAM" id="SSF81995">
    <property type="entry name" value="beta-sandwich domain of Sec23/24"/>
    <property type="match status" value="1"/>
</dbReference>
<dbReference type="GO" id="GO:0031175">
    <property type="term" value="P:neuron projection development"/>
    <property type="evidence" value="ECO:0007669"/>
    <property type="project" value="TreeGrafter"/>
</dbReference>
<reference evidence="7" key="1">
    <citation type="submission" date="2025-08" db="UniProtKB">
        <authorList>
            <consortium name="RefSeq"/>
        </authorList>
    </citation>
    <scope>IDENTIFICATION</scope>
    <source>
        <strain evidence="7">11010-0011.00</strain>
        <tissue evidence="7">Whole body</tissue>
    </source>
</reference>
<dbReference type="PANTHER" id="PTHR12295:SF30">
    <property type="entry name" value="PROTEIN FURRY"/>
    <property type="match status" value="1"/>
</dbReference>
<evidence type="ECO:0000256" key="1">
    <source>
        <dbReference type="SAM" id="MobiDB-lite"/>
    </source>
</evidence>
<dbReference type="RefSeq" id="XP_030386033.1">
    <property type="nucleotide sequence ID" value="XM_030530173.1"/>
</dbReference>
<feature type="domain" description="Cell morphogenesis protein N-terminal" evidence="2">
    <location>
        <begin position="442"/>
        <end position="973"/>
    </location>
</feature>
<feature type="domain" description="Cell morphogenesis central region" evidence="4">
    <location>
        <begin position="1656"/>
        <end position="1830"/>
    </location>
</feature>
<feature type="compositionally biased region" description="Polar residues" evidence="1">
    <location>
        <begin position="2980"/>
        <end position="2995"/>
    </location>
</feature>
<feature type="region of interest" description="Disordered" evidence="1">
    <location>
        <begin position="92"/>
        <end position="202"/>
    </location>
</feature>
<dbReference type="PANTHER" id="PTHR12295">
    <property type="entry name" value="FURRY-RELATED"/>
    <property type="match status" value="1"/>
</dbReference>
<dbReference type="Pfam" id="PF19421">
    <property type="entry name" value="Fry_C"/>
    <property type="match status" value="3"/>
</dbReference>
<feature type="compositionally biased region" description="Low complexity" evidence="1">
    <location>
        <begin position="2258"/>
        <end position="2269"/>
    </location>
</feature>
<dbReference type="Pfam" id="PF14222">
    <property type="entry name" value="MOR2-PAG1_N"/>
    <property type="match status" value="1"/>
</dbReference>
<feature type="compositionally biased region" description="Polar residues" evidence="1">
    <location>
        <begin position="2503"/>
        <end position="2519"/>
    </location>
</feature>
<dbReference type="Pfam" id="PF14225">
    <property type="entry name" value="MOR2-PAG1_C"/>
    <property type="match status" value="1"/>
</dbReference>
<feature type="domain" description="Protein furry C-terminal" evidence="5">
    <location>
        <begin position="2986"/>
        <end position="3037"/>
    </location>
</feature>
<dbReference type="CTD" id="10129"/>
<evidence type="ECO:0000259" key="5">
    <source>
        <dbReference type="Pfam" id="PF19421"/>
    </source>
</evidence>
<feature type="region of interest" description="Disordered" evidence="1">
    <location>
        <begin position="2481"/>
        <end position="2519"/>
    </location>
</feature>
<feature type="domain" description="Cell morphogenesis central region" evidence="4">
    <location>
        <begin position="1415"/>
        <end position="1590"/>
    </location>
</feature>
<dbReference type="InterPro" id="IPR045842">
    <property type="entry name" value="Fry_C"/>
</dbReference>
<feature type="domain" description="Cell morphogenesis central region" evidence="4">
    <location>
        <begin position="1864"/>
        <end position="1947"/>
    </location>
</feature>
<dbReference type="GO" id="GO:0000902">
    <property type="term" value="P:cell morphogenesis"/>
    <property type="evidence" value="ECO:0007669"/>
    <property type="project" value="InterPro"/>
</dbReference>
<feature type="region of interest" description="Disordered" evidence="1">
    <location>
        <begin position="1"/>
        <end position="40"/>
    </location>
</feature>
<dbReference type="GeneID" id="115632891"/>
<protein>
    <submittedName>
        <fullName evidence="7">Protein furry isoform X1</fullName>
    </submittedName>
</protein>
<feature type="region of interest" description="Disordered" evidence="1">
    <location>
        <begin position="3074"/>
        <end position="3103"/>
    </location>
</feature>
<dbReference type="InterPro" id="IPR029473">
    <property type="entry name" value="MOR2-PAG1_mid"/>
</dbReference>
<feature type="region of interest" description="Disordered" evidence="1">
    <location>
        <begin position="2947"/>
        <end position="3000"/>
    </location>
</feature>
<dbReference type="Pfam" id="PF14228">
    <property type="entry name" value="MOR2-PAG1_mid"/>
    <property type="match status" value="5"/>
</dbReference>
<sequence length="3645" mass="401851">MEQSLDLQEEALFLDERSNSGNGGAGEPISTSQNPNEQHVSEATIVVAAGGGSGGVGVGGGGGACSPATSISPTTIITTTTAAAVATAALNTTPTKSPQAQPRVGGGGAGGASTPYYEDGYQPQQQQQQLAGSDNGNQQQQQQQQRCEEGQLESSGSTSTQRHSINSNEFSSTPKGTTTASRNGLNGGGGGGGPASGTSSPINYQILSSVHDEYPYSIEYESQQQLHQQQQQQQHQQQQQQHSPQLAATTSSVHNLEHSSASSYSANRQSYVSPPAIAAVPPSLLIPQRQSLLPWGTNSRSSIINVLPTYSQAEMPALAAMSTASGNELIAPRPGEIVMRNLFSDFTAQAEKKIELVMLESADKNLSKLLQRGEDQQFDQLLSALGSVAEHCLPSLLQTLLAWHRRQLSDMEIKNDLKRLDKPLTSAQSAQKPGVDLDLQLQRREAAVEFIFCLALIEILKQLPFHPGHEDLVRSIENLAFKHFKYKDALQNNPNAHNIHIIADLYAEVIGVLAQSRFASVRKRFMSELKELRGKEVSTTTTQSIISLLMGMKFFRVKMVPIEEFEASFQFMHECGQYFLEVKDKDIKHALAGLFVEILVPVAAAVKNEVNVPCVKNFVELLYVQTLDASTKSKHRLALFPLVTCLLCVSQKTFFLTNWHYFLAMCLSNLKNRDPKMSRVALESLYRLLWVYMIRIKCESNSATHSRLQSIVNSLFPKGSKGVVPRDTPLNIFVKIIQFIAQERLDFAMREIVYDLLCVGRSIKLILNPERMSIGLRAFLVVADALQQKDGEPPMPRTVPVLPSGNTLRVKKTYINKMLTDDTARSIGMSTYFPHVRRVFVDILRALDVHYGRPLMMTNTQNQNKEPDEMLSGERKPRIDLFRTCVAAVPRLIPDTMTAQELVDLLSRLTVHMDEELRILTHQSLQTLVIDFPDWRQDVVHGYTQFLVRDVTDTYPQLLENCTRILFVFLNIWRCAIYINGTTAGGATTGSAGGPAGVAGGGAVAGMGGTAAASQLKPTTAVTGVNVVTTTNVIQTTAAVASPPNTTHLLQSAIGKETTSSQLSSNKQQHLNTASSAASSITTSSGMSSITQHTVLNMSADVGKKNEIPLMTTLHFVEGFALVLLCNYRPYLRKLAAMILKEVKNLMRALGIPETEPPLIDVMDRCCPQIIERCLPLLPQTEKTAILNANCIDLQWIAERTSGVWLAGLTDDNSKSSTSTLNLSQSSGTAAAAATAAANSASSSQQQFDPWATCLFGLLERPRILQQCPSAVAQAWPICYARLNALYSVIDPTPVSDNRASLLRGSAPTKKMPTESQRDSYLRLWRNQVACAMRLVPQIPSVAVRCASPDLSLSLQDQADSRSLSDSLDNIPSNVFGPEGIVTRFTLPLSYGRKEARQKRLGSSPDSLNADRSDKSAMGSASPQALYKLVVPLLRCEVPDVRDAAVNALGMINHDALKDLMEELVVYIREAVDRKQENMRRRRRRDALRLQVVRVLEKIAENGTFGVSTCVLERDTMSLHPTFVEYIEGAMAYLVAETDKDNLSIREVKAHFCNFIRKMIKNFSLEACATLLTRDLKRNLFNLFATWCGSFSKPLCITSQIGQTVEEEKLQFSALQAMSALLCCGHIFYTPHLQDEGIIYKWLDMLLTSKDEKIYQLARDTVVLLLESNPDMGQLLEWVIDRCYTSTPREADACFLALASIFSAKEYPCDHYTSVITVTLLMTGCPRVEVHATALQLLQILDKRFFGSVVGTLHSDNEKEDDKVGTLDVLLSSAYCRSQRYLSKQLAQLRPELTMSIFSEITHRFQSAREDVRALLLQCLLPWLQNMELVATSVPPATPLSYIMYFPDSGTRGRRDGTGSTEATEMILNNLFYITAKFSDAHPRDIEELWGTLCQFWPNNLKVILRYLVIMSGMAPTELLPYAKRVALYLARSCPDRLLDELMAELQTVETLNCLIERTETPPFYRLTSMRKASSHSADGQAGAGINDSRLQDLAVEKGTIHTKRHSGEDPIKIGTCKSDSGIRAYTQAAITPTSGGGLGSRPPRGADKIRAASGPSILPRPEDILINDPDLRQEENVELRTTEAPANAPHPLPMPEYGGYFAPLTEFLPDVSLPISGFHRCNVAVMLLTDIVVDGIPGIDWTLHLPLMLHILFLGLDHTRIIVREHCKQLCVNLLIVLAEHNDHLTVARILLNSETSKLDLGLTVPALPVIDNNFTEVHQEFDSYLLHINPQTAYPLHHNLSSSTVIAAHAYNQQHLTQQQQQQQQQQMMPLHGQNLQQPPPQTGPAHSPSGAATTAAIQINPNTSENSEVPLIIADEHAPPQPGPTMPIAHVIKSLLKFLAQDTCQPLWNYEDITAKVWAVKSAEQLSCFLKHMVKVFADSYPQARIAERWAQTALQLGLSCSSRHYAGRCLQIFRALNVPINSRMLSDILSRLVETVAEQGEDMQGYVTELLLTLEAAVDSLDSDFRPLDVMKDIFKSTPNLNNKDGGPNSILPGKKSPSGMTPQSSNYSIPSHGRSTSYSVSYCGRKANNSPCDKQVELRNRATGMELERSVVSKFGGAVGAGSALSRSRSAQSLKMLGDTATQDDKMTILAQLFWLSVSLLESDYEHEFMLALRLLTRVLHRLPLDRPDARDKVEKLQQQLKWTAYPGVHALLLKGCTHSATYEPTITLLAQFAPLLSLPVCDPTQSCAFPMNVIALLPYMLLHYEDANEICIRSAENIAQVSTELGAKLENLGTVMTLYSRKTFCKESFQWTKCVVKYLHDTYAHMGLHMLAFLIEVLEKGPQQVQVPVLNVIHCMLHYVDLSAPQAQTINADLLRAIGKYLDTVNWKDSLKILKLIVTRSSSLQVVPPSDGSSAGLSFSFYGAYPDSDMFCKKELAGRTMEFTFDVSQTPLIGRRILLKTEDPASAAPTTGSSSLNSTLTNATTVTNATVLHAITPAQQASGQLQQRSHSNVAAIAASAAQQQQPPHGGGNSVVGTPNSPRRSASLSPADTVPLSGWKRPWMSQCRVRECLVNLLTTCGQKVGLPKSPSDDFINSICSKSLSTSLLTGSIATRQSVIFSQSSDLMERQSSAASSTEETSGPQGDLSSGSRRDDGQPDFTVFKDFDFLEYEDSIAGESTDNFNWGVRRHQLFDGDEERLTCGSAIGGSIKGGFSSALEDSFSDKTPILSKRKRQTADDSSDEEAESESPIDEDHRQAFMKSSFSAVPPSSLSLRERRRRNSVSRSDTSGSSAGDLGDITPCNASPHLPGIIRFGAAIRDEAEENWRRQLQAMLVNQPSAHTSELLLQLYRLIKELTFKTISISKEAKKFFTGIGSQLGNRISLFTDLLSSRADPPRVWCSELQATTPKLFETLRFNVLEVQEHLETFFDRKDQVLECLDAVKTSCKLSLFNESDVAASGLEMPSCSSIAYMPFDPASTEVVLDLGRSLYKLMFQLLLLIESNHKISSNVVNHFRINEDMHDISDLYALVRDALVRCTSEADLDCLESSTSTEGEHTPTPSPGLPMTQEEFESALNEHIDQQRWPSAISHVRQYKRITTLNAADQNLTIFSYSNLDSRLKFDEMSIILNAYAHSIMKDRTEAFIVSKSDSELFEVYAILSENLYHVSSALTNMEIDMKSYSASAASGNLHRSEQDIVTNL</sequence>
<accession>A0A6J2UF47</accession>
<feature type="domain" description="Cell morphogenesis central region" evidence="4">
    <location>
        <begin position="2335"/>
        <end position="2433"/>
    </location>
</feature>
<dbReference type="Gene3D" id="1.25.10.10">
    <property type="entry name" value="Leucine-rich Repeat Variant"/>
    <property type="match status" value="1"/>
</dbReference>
<feature type="compositionally biased region" description="Gly residues" evidence="1">
    <location>
        <begin position="185"/>
        <end position="195"/>
    </location>
</feature>
<feature type="domain" description="Protein furry C-terminal" evidence="5">
    <location>
        <begin position="3249"/>
        <end position="3542"/>
    </location>
</feature>
<feature type="compositionally biased region" description="Polar residues" evidence="1">
    <location>
        <begin position="29"/>
        <end position="38"/>
    </location>
</feature>
<dbReference type="InterPro" id="IPR025614">
    <property type="entry name" value="Cell_morpho_N"/>
</dbReference>
<dbReference type="GO" id="GO:0005938">
    <property type="term" value="C:cell cortex"/>
    <property type="evidence" value="ECO:0007669"/>
    <property type="project" value="TreeGrafter"/>
</dbReference>
<feature type="compositionally biased region" description="Low complexity" evidence="1">
    <location>
        <begin position="3076"/>
        <end position="3086"/>
    </location>
</feature>
<gene>
    <name evidence="7" type="primary">LOC115632891</name>
</gene>
<organism evidence="6 7">
    <name type="scientific">Drosophila lebanonensis</name>
    <name type="common">Fruit fly</name>
    <name type="synonym">Scaptodrosophila lebanonensis</name>
    <dbReference type="NCBI Taxonomy" id="7225"/>
    <lineage>
        <taxon>Eukaryota</taxon>
        <taxon>Metazoa</taxon>
        <taxon>Ecdysozoa</taxon>
        <taxon>Arthropoda</taxon>
        <taxon>Hexapoda</taxon>
        <taxon>Insecta</taxon>
        <taxon>Pterygota</taxon>
        <taxon>Neoptera</taxon>
        <taxon>Endopterygota</taxon>
        <taxon>Diptera</taxon>
        <taxon>Brachycera</taxon>
        <taxon>Muscomorpha</taxon>
        <taxon>Ephydroidea</taxon>
        <taxon>Drosophilidae</taxon>
        <taxon>Scaptodrosophila</taxon>
    </lineage>
</organism>
<feature type="compositionally biased region" description="Polar residues" evidence="1">
    <location>
        <begin position="243"/>
        <end position="254"/>
    </location>
</feature>
<evidence type="ECO:0000259" key="4">
    <source>
        <dbReference type="Pfam" id="PF14228"/>
    </source>
</evidence>
<feature type="compositionally biased region" description="Polar residues" evidence="1">
    <location>
        <begin position="2947"/>
        <end position="2958"/>
    </location>
</feature>
<dbReference type="Proteomes" id="UP000504634">
    <property type="component" value="Unplaced"/>
</dbReference>
<dbReference type="InterPro" id="IPR039867">
    <property type="entry name" value="Furry/Tao3/Mor2"/>
</dbReference>
<feature type="region of interest" description="Disordered" evidence="1">
    <location>
        <begin position="3171"/>
        <end position="3246"/>
    </location>
</feature>
<feature type="compositionally biased region" description="Polar residues" evidence="1">
    <location>
        <begin position="152"/>
        <end position="184"/>
    </location>
</feature>
<feature type="region of interest" description="Disordered" evidence="1">
    <location>
        <begin position="3491"/>
        <end position="3511"/>
    </location>
</feature>
<dbReference type="InterPro" id="IPR016024">
    <property type="entry name" value="ARM-type_fold"/>
</dbReference>
<keyword evidence="6" id="KW-1185">Reference proteome</keyword>
<feature type="compositionally biased region" description="Low complexity" evidence="1">
    <location>
        <begin position="3207"/>
        <end position="3218"/>
    </location>
</feature>
<evidence type="ECO:0000259" key="3">
    <source>
        <dbReference type="Pfam" id="PF14225"/>
    </source>
</evidence>
<dbReference type="GO" id="GO:0030427">
    <property type="term" value="C:site of polarized growth"/>
    <property type="evidence" value="ECO:0007669"/>
    <property type="project" value="TreeGrafter"/>
</dbReference>